<evidence type="ECO:0000313" key="2">
    <source>
        <dbReference type="Proteomes" id="UP000054387"/>
    </source>
</evidence>
<evidence type="ECO:0000313" key="1">
    <source>
        <dbReference type="EMBL" id="KTG09441.1"/>
    </source>
</evidence>
<organism evidence="1 2">
    <name type="scientific">Haloprofundus marisrubri</name>
    <dbReference type="NCBI Taxonomy" id="1514971"/>
    <lineage>
        <taxon>Archaea</taxon>
        <taxon>Methanobacteriati</taxon>
        <taxon>Methanobacteriota</taxon>
        <taxon>Stenosarchaea group</taxon>
        <taxon>Halobacteria</taxon>
        <taxon>Halobacteriales</taxon>
        <taxon>Haloferacaceae</taxon>
        <taxon>Haloprofundus</taxon>
    </lineage>
</organism>
<proteinExistence type="predicted"/>
<keyword evidence="2" id="KW-1185">Reference proteome</keyword>
<dbReference type="OrthoDB" id="313097at2157"/>
<dbReference type="SUPFAM" id="SSF101386">
    <property type="entry name" value="all-alpha NTP pyrophosphatases"/>
    <property type="match status" value="1"/>
</dbReference>
<dbReference type="InterPro" id="IPR038735">
    <property type="entry name" value="MSMEG_1276-like_NTP-PPase_dom"/>
</dbReference>
<protein>
    <recommendedName>
        <fullName evidence="3">Phosphoribosyl-ATP pyrophosphohydrolase</fullName>
    </recommendedName>
</protein>
<dbReference type="CDD" id="cd11532">
    <property type="entry name" value="NTP-PPase_COG4997"/>
    <property type="match status" value="1"/>
</dbReference>
<sequence length="116" mass="13187">MSEEDAGHEYDKLVRDGIPAIIRESGERPVTHVAEGDEHRRRLAEKLVEEAKEFEESRQPEELADVLEVVAAIRKQMGIDADELDRLRWVKREARGGFEGGVVLERVVADAREQNP</sequence>
<name>A0A0W1R871_9EURY</name>
<accession>A0A0W1R871</accession>
<dbReference type="AlphaFoldDB" id="A0A0W1R871"/>
<dbReference type="STRING" id="1514971.AUR64_16825"/>
<gene>
    <name evidence="1" type="ORF">AUR64_16825</name>
</gene>
<dbReference type="Proteomes" id="UP000054387">
    <property type="component" value="Unassembled WGS sequence"/>
</dbReference>
<comment type="caution">
    <text evidence="1">The sequence shown here is derived from an EMBL/GenBank/DDBJ whole genome shotgun (WGS) entry which is preliminary data.</text>
</comment>
<dbReference type="RefSeq" id="WP_058582593.1">
    <property type="nucleotide sequence ID" value="NZ_LOPU01000029.1"/>
</dbReference>
<reference evidence="1 2" key="1">
    <citation type="submission" date="2015-12" db="EMBL/GenBank/DDBJ databases">
        <title>Haloprofundus marisrubri gen. nov., sp. nov., an extremely halophilic archaeon isolated from the Discovery deep brine-seawater interface in the Red Sea.</title>
        <authorList>
            <person name="Zhang G."/>
            <person name="Stingl U."/>
            <person name="Rashid M."/>
        </authorList>
    </citation>
    <scope>NUCLEOTIDE SEQUENCE [LARGE SCALE GENOMIC DNA]</scope>
    <source>
        <strain evidence="1 2">SB9</strain>
    </source>
</reference>
<dbReference type="EMBL" id="LOPU01000029">
    <property type="protein sequence ID" value="KTG09441.1"/>
    <property type="molecule type" value="Genomic_DNA"/>
</dbReference>
<evidence type="ECO:0008006" key="3">
    <source>
        <dbReference type="Google" id="ProtNLM"/>
    </source>
</evidence>